<dbReference type="GO" id="GO:0006627">
    <property type="term" value="P:protein processing involved in protein targeting to mitochondrion"/>
    <property type="evidence" value="ECO:0007669"/>
    <property type="project" value="TreeGrafter"/>
</dbReference>
<dbReference type="InterPro" id="IPR024079">
    <property type="entry name" value="MetalloPept_cat_dom_sf"/>
</dbReference>
<dbReference type="PANTHER" id="PTHR11804:SF79">
    <property type="entry name" value="MITOCHONDRIAL INTERMEDIATE PEPTIDASE"/>
    <property type="match status" value="1"/>
</dbReference>
<comment type="subcellular location">
    <subcellularLocation>
        <location evidence="1">Mitochondrion</location>
    </subcellularLocation>
</comment>
<evidence type="ECO:0000259" key="11">
    <source>
        <dbReference type="Pfam" id="PF01432"/>
    </source>
</evidence>
<evidence type="ECO:0000256" key="4">
    <source>
        <dbReference type="ARBA" id="ARBA00022723"/>
    </source>
</evidence>
<keyword evidence="8 10" id="KW-0482">Metalloprotease</keyword>
<keyword evidence="3 10" id="KW-0645">Protease</keyword>
<dbReference type="Pfam" id="PF01432">
    <property type="entry name" value="Peptidase_M3"/>
    <property type="match status" value="1"/>
</dbReference>
<comment type="similarity">
    <text evidence="2 10">Belongs to the peptidase M3 family.</text>
</comment>
<dbReference type="GO" id="GO:0046872">
    <property type="term" value="F:metal ion binding"/>
    <property type="evidence" value="ECO:0007669"/>
    <property type="project" value="UniProtKB-UniRule"/>
</dbReference>
<sequence>MRRIPRILIQLSSRRSVSTNLASAFNKLHLNASSKQDSQYKRTGLFGIDQLQGPDGFHALRDDALERANLIVNEIVQCPAGSDNVVSLFDELSNCLCKVADLAEFIRVGHPQPRFRATAEQASIAISTLVEQLNTDRRLYDSLKKAKFNDALDEHVAKLFLFDFEQCAINLDDDRRKKVLQLNESILKLGSIFAANANQGRLVKTEKLPQNIRHLFPNNSGKTLINGLHADSDNEQVREFAYKTYLQPDKTQDEILTSLLRCRQDLAQICGFESYAHRAVKGSIAGSPEVVNDFLDLLNDRIRHLANRDYDQMLQLKIREQQRKGKGDSGIILNAWDVPYYSANFKRGAYNESVLQSIPYFSIGVCMDGLNLIFNELYGVRMQVDTCQAGELWHNDVIKLSIIEEESNELLGHIYCDLFERPMKQHQDCHHTIRGGCYLRDGTYQLPIVVLVLSLPDSNDNDPALLTPSMVDNLFHEMGHAMHSMMARTKYQHITGTRCSTDLAEVPSILMEFFASDPRVLSRFARHHATGQPMPEELMTRWIKSKKVFTASETQLQVFYAALDQAYHSSNIFQGEKCESNTTDILARIQSQYYSIPYVENTAWQLRFSHLVGYGAKYYSYLVSRAVASAIWTRLFAENPLSRSAGQQYREQVLAPGGGKPAQKIAEDVLACRVDADFIARSVVDSFQQPLKID</sequence>
<dbReference type="GO" id="GO:0004222">
    <property type="term" value="F:metalloendopeptidase activity"/>
    <property type="evidence" value="ECO:0007669"/>
    <property type="project" value="InterPro"/>
</dbReference>
<dbReference type="SUPFAM" id="SSF55486">
    <property type="entry name" value="Metalloproteases ('zincins'), catalytic domain"/>
    <property type="match status" value="1"/>
</dbReference>
<evidence type="ECO:0000256" key="1">
    <source>
        <dbReference type="ARBA" id="ARBA00004173"/>
    </source>
</evidence>
<evidence type="ECO:0000256" key="6">
    <source>
        <dbReference type="ARBA" id="ARBA00022833"/>
    </source>
</evidence>
<accession>A0A6G1S764</accession>
<keyword evidence="5 10" id="KW-0378">Hydrolase</keyword>
<dbReference type="EMBL" id="GGYP01001457">
    <property type="protein sequence ID" value="MDE46228.1"/>
    <property type="molecule type" value="Transcribed_RNA"/>
</dbReference>
<evidence type="ECO:0000256" key="3">
    <source>
        <dbReference type="ARBA" id="ARBA00022670"/>
    </source>
</evidence>
<dbReference type="Gene3D" id="1.10.1370.10">
    <property type="entry name" value="Neurolysin, domain 3"/>
    <property type="match status" value="1"/>
</dbReference>
<evidence type="ECO:0000256" key="7">
    <source>
        <dbReference type="ARBA" id="ARBA00022946"/>
    </source>
</evidence>
<evidence type="ECO:0000256" key="8">
    <source>
        <dbReference type="ARBA" id="ARBA00023049"/>
    </source>
</evidence>
<reference evidence="12" key="1">
    <citation type="submission" date="2018-10" db="EMBL/GenBank/DDBJ databases">
        <title>Transcriptome assembly of Aceria tosichella (Wheat curl mite) Type 2.</title>
        <authorList>
            <person name="Scully E.D."/>
            <person name="Geib S.M."/>
            <person name="Palmer N.A."/>
            <person name="Gupta A.K."/>
            <person name="Sarath G."/>
            <person name="Tatineni S."/>
        </authorList>
    </citation>
    <scope>NUCLEOTIDE SEQUENCE</scope>
    <source>
        <strain evidence="12">LincolnNE</strain>
    </source>
</reference>
<dbReference type="GO" id="GO:0006518">
    <property type="term" value="P:peptide metabolic process"/>
    <property type="evidence" value="ECO:0007669"/>
    <property type="project" value="TreeGrafter"/>
</dbReference>
<dbReference type="CDD" id="cd06457">
    <property type="entry name" value="M3A_MIP"/>
    <property type="match status" value="1"/>
</dbReference>
<keyword evidence="7" id="KW-0809">Transit peptide</keyword>
<keyword evidence="9" id="KW-0496">Mitochondrion</keyword>
<proteinExistence type="inferred from homology"/>
<dbReference type="InterPro" id="IPR045090">
    <property type="entry name" value="Pept_M3A_M3B"/>
</dbReference>
<name>A0A6G1S764_9ACAR</name>
<dbReference type="FunFam" id="3.40.390.10:FF:000013">
    <property type="entry name" value="Mitochondrial intermediate peptidase"/>
    <property type="match status" value="1"/>
</dbReference>
<dbReference type="InterPro" id="IPR033851">
    <property type="entry name" value="M3A_MIP"/>
</dbReference>
<organism evidence="12">
    <name type="scientific">Aceria tosichella</name>
    <name type="common">wheat curl mite</name>
    <dbReference type="NCBI Taxonomy" id="561515"/>
    <lineage>
        <taxon>Eukaryota</taxon>
        <taxon>Metazoa</taxon>
        <taxon>Ecdysozoa</taxon>
        <taxon>Arthropoda</taxon>
        <taxon>Chelicerata</taxon>
        <taxon>Arachnida</taxon>
        <taxon>Acari</taxon>
        <taxon>Acariformes</taxon>
        <taxon>Trombidiformes</taxon>
        <taxon>Prostigmata</taxon>
        <taxon>Eupodina</taxon>
        <taxon>Eriophyoidea</taxon>
        <taxon>Eriophyidae</taxon>
        <taxon>Eriophyinae</taxon>
        <taxon>Aceriini</taxon>
        <taxon>Aceria</taxon>
    </lineage>
</organism>
<dbReference type="Gene3D" id="3.40.390.10">
    <property type="entry name" value="Collagenase (Catalytic Domain)"/>
    <property type="match status" value="1"/>
</dbReference>
<feature type="domain" description="Peptidase M3A/M3B catalytic" evidence="11">
    <location>
        <begin position="229"/>
        <end position="681"/>
    </location>
</feature>
<keyword evidence="6 10" id="KW-0862">Zinc</keyword>
<dbReference type="GO" id="GO:0005739">
    <property type="term" value="C:mitochondrion"/>
    <property type="evidence" value="ECO:0007669"/>
    <property type="project" value="UniProtKB-SubCell"/>
</dbReference>
<gene>
    <name evidence="12" type="primary">MIPEP</name>
    <name evidence="12" type="ORF">g.10091</name>
</gene>
<evidence type="ECO:0000256" key="2">
    <source>
        <dbReference type="ARBA" id="ARBA00006040"/>
    </source>
</evidence>
<protein>
    <submittedName>
        <fullName evidence="12">Mitochondrial intermediate peptidase</fullName>
    </submittedName>
</protein>
<dbReference type="InterPro" id="IPR024077">
    <property type="entry name" value="Neurolysin/TOP_dom2"/>
</dbReference>
<evidence type="ECO:0000256" key="9">
    <source>
        <dbReference type="ARBA" id="ARBA00023128"/>
    </source>
</evidence>
<evidence type="ECO:0000256" key="5">
    <source>
        <dbReference type="ARBA" id="ARBA00022801"/>
    </source>
</evidence>
<keyword evidence="4 10" id="KW-0479">Metal-binding</keyword>
<comment type="cofactor">
    <cofactor evidence="10">
        <name>Zn(2+)</name>
        <dbReference type="ChEBI" id="CHEBI:29105"/>
    </cofactor>
    <text evidence="10">Binds 1 zinc ion.</text>
</comment>
<dbReference type="AlphaFoldDB" id="A0A6G1S764"/>
<dbReference type="PANTHER" id="PTHR11804">
    <property type="entry name" value="PROTEASE M3 THIMET OLIGOPEPTIDASE-RELATED"/>
    <property type="match status" value="1"/>
</dbReference>
<evidence type="ECO:0000256" key="10">
    <source>
        <dbReference type="RuleBase" id="RU003435"/>
    </source>
</evidence>
<dbReference type="InterPro" id="IPR001567">
    <property type="entry name" value="Pept_M3A_M3B_dom"/>
</dbReference>
<evidence type="ECO:0000313" key="12">
    <source>
        <dbReference type="EMBL" id="MDE46228.1"/>
    </source>
</evidence>